<gene>
    <name evidence="3" type="ORF">FC96_GL001933</name>
</gene>
<dbReference type="RefSeq" id="WP_056942517.1">
    <property type="nucleotide sequence ID" value="NZ_AZCX01000004.1"/>
</dbReference>
<sequence>MYLDTIQFNKNNLPQTFPLPLSGMEYEATVDYNSENDRFYFSLVDEDGEDLVTRERLVAQETLFADLHDAALPSETLTLIDETGQTHEVNLATINDSIFISIDNRFTGEMDPNNHSSGYFNPDGDDANMDFSVEETFEDADNDTDDSIDDDSELQEGGGE</sequence>
<keyword evidence="4" id="KW-1185">Reference proteome</keyword>
<dbReference type="OrthoDB" id="1697005at2"/>
<reference evidence="3 4" key="1">
    <citation type="journal article" date="2015" name="Genome Announc.">
        <title>Expanding the biotechnology potential of lactobacilli through comparative genomics of 213 strains and associated genera.</title>
        <authorList>
            <person name="Sun Z."/>
            <person name="Harris H.M."/>
            <person name="McCann A."/>
            <person name="Guo C."/>
            <person name="Argimon S."/>
            <person name="Zhang W."/>
            <person name="Yang X."/>
            <person name="Jeffery I.B."/>
            <person name="Cooney J.C."/>
            <person name="Kagawa T.F."/>
            <person name="Liu W."/>
            <person name="Song Y."/>
            <person name="Salvetti E."/>
            <person name="Wrobel A."/>
            <person name="Rasinkangas P."/>
            <person name="Parkhill J."/>
            <person name="Rea M.C."/>
            <person name="O'Sullivan O."/>
            <person name="Ritari J."/>
            <person name="Douillard F.P."/>
            <person name="Paul Ross R."/>
            <person name="Yang R."/>
            <person name="Briner A.E."/>
            <person name="Felis G.E."/>
            <person name="de Vos W.M."/>
            <person name="Barrangou R."/>
            <person name="Klaenhammer T.R."/>
            <person name="Caufield P.W."/>
            <person name="Cui Y."/>
            <person name="Zhang H."/>
            <person name="O'Toole P.W."/>
        </authorList>
    </citation>
    <scope>NUCLEOTIDE SEQUENCE [LARGE SCALE GENOMIC DNA]</scope>
    <source>
        <strain evidence="3 4">JCM 15530</strain>
    </source>
</reference>
<dbReference type="Proteomes" id="UP000050911">
    <property type="component" value="Unassembled WGS sequence"/>
</dbReference>
<feature type="compositionally biased region" description="Acidic residues" evidence="1">
    <location>
        <begin position="123"/>
        <end position="160"/>
    </location>
</feature>
<dbReference type="EMBL" id="AZCX01000004">
    <property type="protein sequence ID" value="KRK48194.1"/>
    <property type="molecule type" value="Genomic_DNA"/>
</dbReference>
<name>A0A0R1HXF8_9LACO</name>
<evidence type="ECO:0000259" key="2">
    <source>
        <dbReference type="Pfam" id="PF22479"/>
    </source>
</evidence>
<evidence type="ECO:0000256" key="1">
    <source>
        <dbReference type="SAM" id="MobiDB-lite"/>
    </source>
</evidence>
<dbReference type="Pfam" id="PF22479">
    <property type="entry name" value="Pam3_gp18"/>
    <property type="match status" value="1"/>
</dbReference>
<comment type="caution">
    <text evidence="3">The sequence shown here is derived from an EMBL/GenBank/DDBJ whole genome shotgun (WGS) entry which is preliminary data.</text>
</comment>
<protein>
    <recommendedName>
        <fullName evidence="2">Cyanophage baseplate Pam3 plug gp18 domain-containing protein</fullName>
    </recommendedName>
</protein>
<proteinExistence type="predicted"/>
<feature type="region of interest" description="Disordered" evidence="1">
    <location>
        <begin position="113"/>
        <end position="160"/>
    </location>
</feature>
<evidence type="ECO:0000313" key="4">
    <source>
        <dbReference type="Proteomes" id="UP000050911"/>
    </source>
</evidence>
<evidence type="ECO:0000313" key="3">
    <source>
        <dbReference type="EMBL" id="KRK48194.1"/>
    </source>
</evidence>
<dbReference type="InterPro" id="IPR054252">
    <property type="entry name" value="Pam3_gp18"/>
</dbReference>
<dbReference type="AlphaFoldDB" id="A0A0R1HXF8"/>
<accession>A0A0R1HXF8</accession>
<organism evidence="3 4">
    <name type="scientific">Secundilactobacillus kimchicus JCM 15530</name>
    <dbReference type="NCBI Taxonomy" id="1302272"/>
    <lineage>
        <taxon>Bacteria</taxon>
        <taxon>Bacillati</taxon>
        <taxon>Bacillota</taxon>
        <taxon>Bacilli</taxon>
        <taxon>Lactobacillales</taxon>
        <taxon>Lactobacillaceae</taxon>
        <taxon>Secundilactobacillus</taxon>
    </lineage>
</organism>
<dbReference type="STRING" id="1302272.FC96_GL001933"/>
<feature type="domain" description="Cyanophage baseplate Pam3 plug gp18" evidence="2">
    <location>
        <begin position="4"/>
        <end position="103"/>
    </location>
</feature>
<dbReference type="PATRIC" id="fig|1302272.5.peg.1970"/>